<name>A0A7W9LE42_9ACTN</name>
<evidence type="ECO:0008006" key="4">
    <source>
        <dbReference type="Google" id="ProtNLM"/>
    </source>
</evidence>
<protein>
    <recommendedName>
        <fullName evidence="4">Aldehyde dehydrogenase family protein</fullName>
    </recommendedName>
</protein>
<comment type="caution">
    <text evidence="2">The sequence shown here is derived from an EMBL/GenBank/DDBJ whole genome shotgun (WGS) entry which is preliminary data.</text>
</comment>
<organism evidence="2 3">
    <name type="scientific">Nonomuraea jabiensis</name>
    <dbReference type="NCBI Taxonomy" id="882448"/>
    <lineage>
        <taxon>Bacteria</taxon>
        <taxon>Bacillati</taxon>
        <taxon>Actinomycetota</taxon>
        <taxon>Actinomycetes</taxon>
        <taxon>Streptosporangiales</taxon>
        <taxon>Streptosporangiaceae</taxon>
        <taxon>Nonomuraea</taxon>
    </lineage>
</organism>
<dbReference type="Proteomes" id="UP000579153">
    <property type="component" value="Unassembled WGS sequence"/>
</dbReference>
<keyword evidence="3" id="KW-1185">Reference proteome</keyword>
<dbReference type="EMBL" id="JACHMB010000001">
    <property type="protein sequence ID" value="MBB5780446.1"/>
    <property type="molecule type" value="Genomic_DNA"/>
</dbReference>
<accession>A0A7W9LE42</accession>
<evidence type="ECO:0000313" key="3">
    <source>
        <dbReference type="Proteomes" id="UP000579153"/>
    </source>
</evidence>
<reference evidence="2 3" key="1">
    <citation type="submission" date="2020-08" db="EMBL/GenBank/DDBJ databases">
        <title>Sequencing the genomes of 1000 actinobacteria strains.</title>
        <authorList>
            <person name="Klenk H.-P."/>
        </authorList>
    </citation>
    <scope>NUCLEOTIDE SEQUENCE [LARGE SCALE GENOMIC DNA]</scope>
    <source>
        <strain evidence="2 3">DSM 45507</strain>
    </source>
</reference>
<gene>
    <name evidence="2" type="ORF">HD596_007202</name>
</gene>
<dbReference type="RefSeq" id="WP_185073902.1">
    <property type="nucleotide sequence ID" value="NZ_JACHMB010000001.1"/>
</dbReference>
<proteinExistence type="predicted"/>
<sequence>MTALPGADEPAPTARETAKRCGVDMGALGGGVTATSPINGGPLSAVDLVDPGAVDTAAERAGQAFLAWRTVPAPAGARWSSGSPTRTRGCRSATRWRRAPASGR</sequence>
<dbReference type="AlphaFoldDB" id="A0A7W9LE42"/>
<feature type="region of interest" description="Disordered" evidence="1">
    <location>
        <begin position="74"/>
        <end position="104"/>
    </location>
</feature>
<evidence type="ECO:0000256" key="1">
    <source>
        <dbReference type="SAM" id="MobiDB-lite"/>
    </source>
</evidence>
<evidence type="ECO:0000313" key="2">
    <source>
        <dbReference type="EMBL" id="MBB5780446.1"/>
    </source>
</evidence>